<evidence type="ECO:0000313" key="2">
    <source>
        <dbReference type="EMBL" id="BAI95047.1"/>
    </source>
</evidence>
<evidence type="ECO:0000313" key="3">
    <source>
        <dbReference type="Proteomes" id="UP000007753"/>
    </source>
</evidence>
<feature type="compositionally biased region" description="Polar residues" evidence="1">
    <location>
        <begin position="72"/>
        <end position="81"/>
    </location>
</feature>
<reference evidence="2 3" key="1">
    <citation type="journal article" date="2010" name="J. Bacteriol.">
        <title>Complete genome sequence of the representative gamma-hexachlorocyclohexane-degrading bacterium Sphingobium japonicum UT26.</title>
        <authorList>
            <person name="Nagata Y."/>
            <person name="Ohtsubo Y."/>
            <person name="Endo R."/>
            <person name="Ichikawa N."/>
            <person name="Ankai A."/>
            <person name="Oguchi A."/>
            <person name="Fukui S."/>
            <person name="Fujita N."/>
            <person name="Tsuda M."/>
        </authorList>
    </citation>
    <scope>NUCLEOTIDE SEQUENCE [LARGE SCALE GENOMIC DNA]</scope>
    <source>
        <strain evidence="3">DSM 16413 / CCM 7287 / MTCC 6362 / UT26 / NBRC 101211 / UT26S</strain>
    </source>
</reference>
<dbReference type="STRING" id="452662.SJA_C1-02130"/>
<organism evidence="2 3">
    <name type="scientific">Sphingobium indicum (strain DSM 16413 / CCM 7287 / MTCC 6362 / UT26 / NBRC 101211 / UT26S)</name>
    <name type="common">Sphingobium japonicum</name>
    <dbReference type="NCBI Taxonomy" id="452662"/>
    <lineage>
        <taxon>Bacteria</taxon>
        <taxon>Pseudomonadati</taxon>
        <taxon>Pseudomonadota</taxon>
        <taxon>Alphaproteobacteria</taxon>
        <taxon>Sphingomonadales</taxon>
        <taxon>Sphingomonadaceae</taxon>
        <taxon>Sphingobium</taxon>
    </lineage>
</organism>
<dbReference type="EMBL" id="AP010803">
    <property type="protein sequence ID" value="BAI95047.1"/>
    <property type="molecule type" value="Genomic_DNA"/>
</dbReference>
<protein>
    <submittedName>
        <fullName evidence="2">Uncharacterized protein</fullName>
    </submittedName>
</protein>
<accession>D4YXG5</accession>
<feature type="region of interest" description="Disordered" evidence="1">
    <location>
        <begin position="1"/>
        <end position="90"/>
    </location>
</feature>
<dbReference type="AlphaFoldDB" id="D4YXG5"/>
<dbReference type="HOGENOM" id="CLU_1785651_0_0_5"/>
<sequence>MMDHSAATRNPHASRRAARDQRHDLQPAAPGRHEDMLASRTYNAAHIGGCRSGGGEHRSRDGGAGAKRKNISPAQASNPWNTPEPHGQIRNIGEWPMASVNSSLRAAWGGGPPLKAVVEGKIGRSCPFPSTSLRPAPSPSPDGED</sequence>
<keyword evidence="3" id="KW-1185">Reference proteome</keyword>
<proteinExistence type="predicted"/>
<gene>
    <name evidence="2" type="ordered locus">SJA_C1-02130</name>
</gene>
<dbReference type="Proteomes" id="UP000007753">
    <property type="component" value="Chromosome 1"/>
</dbReference>
<evidence type="ECO:0000256" key="1">
    <source>
        <dbReference type="SAM" id="MobiDB-lite"/>
    </source>
</evidence>
<feature type="region of interest" description="Disordered" evidence="1">
    <location>
        <begin position="123"/>
        <end position="145"/>
    </location>
</feature>
<dbReference type="KEGG" id="sjp:SJA_C1-02130"/>
<feature type="compositionally biased region" description="Basic and acidic residues" evidence="1">
    <location>
        <begin position="17"/>
        <end position="37"/>
    </location>
</feature>
<feature type="compositionally biased region" description="Pro residues" evidence="1">
    <location>
        <begin position="136"/>
        <end position="145"/>
    </location>
</feature>
<name>D4YXG5_SPHIU</name>